<comment type="caution">
    <text evidence="10">The sequence shown here is derived from an EMBL/GenBank/DDBJ whole genome shotgun (WGS) entry which is preliminary data.</text>
</comment>
<evidence type="ECO:0000256" key="1">
    <source>
        <dbReference type="ARBA" id="ARBA00022617"/>
    </source>
</evidence>
<keyword evidence="6" id="KW-0472">Membrane</keyword>
<evidence type="ECO:0000259" key="7">
    <source>
        <dbReference type="PROSITE" id="PS50093"/>
    </source>
</evidence>
<evidence type="ECO:0000256" key="3">
    <source>
        <dbReference type="ARBA" id="ARBA00022729"/>
    </source>
</evidence>
<reference evidence="10 11" key="1">
    <citation type="submission" date="2016-05" db="EMBL/GenBank/DDBJ databases">
        <title>Draft Genome Sequence of Algibacter sp. Strain SK-16 Isolated from the Surface Water of Aburatsubo Inlet.</title>
        <authorList>
            <person name="Wong S.-K."/>
            <person name="Yoshizawa S."/>
            <person name="Nakajima Y."/>
            <person name="Ogura Y."/>
            <person name="Tetsuya H."/>
            <person name="Hamasaki K."/>
        </authorList>
    </citation>
    <scope>NUCLEOTIDE SEQUENCE [LARGE SCALE GENOMIC DNA]</scope>
    <source>
        <strain evidence="10 11">SK-16</strain>
    </source>
</reference>
<dbReference type="InterPro" id="IPR000601">
    <property type="entry name" value="PKD_dom"/>
</dbReference>
<feature type="domain" description="PKD" evidence="7">
    <location>
        <begin position="498"/>
        <end position="554"/>
    </location>
</feature>
<feature type="transmembrane region" description="Helical" evidence="6">
    <location>
        <begin position="12"/>
        <end position="34"/>
    </location>
</feature>
<sequence>MEALILKKRIGILITILLCSFTFVAFIKFKVLFFDGKKGPEMTTQTWPAGTFLSNFPEGDRINTYHRNWMMISGQAGTGIWDISNPTAPKKIQDRDAANNGHRWWKINDLYYREYSVPEVQGTGYKYLDLSDMLDPKPITDSDVLYTVEEGNAHYDNLETFPHTIVGKRVFDMRSGEEVGEIPIDISTPDVVLRMGNYVFYAPQTGKISVFDFGNPQNIKFLGAFGENVPHEQYSTGFQVWRNNLVFMSGNNGPSNLVGFDISDPTNVKESFSLHSDDITLGRYMIFQDEFGFTGRFDRGVKYNFEKMEIEHEFSPPSGDEIVQFIDNQWMPIGHILVASGDNKTSIFAHQDGLDTNPPYVSHHFPKADEINLPITSTIGFVINETLDDLTLNDKTIEVSPLGGSPIEGDVSSSSYQVINYAPKQLLLPNTTYQVKFIEGGIKDAVGNGIKESIFYFTTGGDATNKSPEISDLEISTPSPIVKGSSVTFKAIALDPEGNSLKYRWRFNDGSNDIPFNNSNTTLHTFSKPGNYSIQVQVSDGNGGFSVFSKSIIVINKAITDLPTQSEPIAIDETRNTVWVANPDNNTVTQIDNTTLKVKKEIAVGKNPINIAIDKLGNAWVTLRGDDNISIISPTGTLLKKIQLKKGSQPYGIVFTPKKDKAFVSNYGYNNIVNLDVNTQSVKNTLKIGSTPRALAITANGKQLLVTKFISSASHGEVWHINVDNFTLNNTIELDLDTTTSDNGNQARGLPNYVSGITIHPTENIAWSVAKKDNILRGLNRDGKALTFDNTVRTAISKIDISTNTELFSNRIDIDNHSQPSSALYSPNGNYVFITMQGNNELIVINPYTGEEIQKQQVGKAPQGIAIDTSNNHVFVKNFMDRSVSVFDAQDMITNGSNTLNLIKTISTVSSEKLTSEILKGKQIFYDASDIRMGSDGYTSCATCHIDGEQDGRVWDFTDRGEGLRNTITLIGRKGTGHGNLHWSANFDEVQDFENDIRFHFKGQGFLSNSDFNESTRALTLGLNKAGKSLDLDALAAYVTSLENYETSPFRDANESLTTNGNTGKALFETLKCASCHGGKDFTDSALDRMHDVGTITSSSGNRLRKELIGIDVPSLKGLWNSAPYLHDGSAKTIAEIFTAKNASNSHTLSRLSSKQISDLEAYLLQLDHNEQGFTNTMELEMNSPKNNQHVTKDQDIPLSVKTNINGITKIQYFIDNELFSEVTTAPFEDVWKPIIWKDYKIRAKVYYNNGHTASVTPQVNFKFKSTVKALFVVGDKNNLSADDLQIKSRLEQKIGFKTTLISDDDATRPSIANPFNIVLISSTVDPEILGNDLEASRVPLITWDPFMYGKLKMVKGSFNEGYGFTQNATNLVTLNLPEHPISSNLGNTANIYNLNLTLPFGVPETEALIFAETDGKPIIFGYEAGHDQILSRRLAFPLRDQFVHLVSEEGWKLFEAAVIWTLHGGNANTPIFPLPDTFFKQPLDGDLINLPIEIDFTTLGWNIPSNSYRLRFLIDNNDRGFVSSEGKFIDRTNLSDGEHKLTLQMERTDGSITNLGETITIKVTSAALPKDPSAIFKYPTNGNLVGQDFDLIFSLLKFELKDGNAVEFFIDNESQGTYTSLAPIPVTSLDEGNHTLKIKLLDATGNEFGDESEISITVIKDIDQIVNSKHKIHYSNNSPNSSGSSMNPVFQIENATDNTELLKNFTIKYWFTPETSRSMKFNLNYSQIPGVQGTFVETGNNSYLELNFTDASGSIPPNSKTGIIQTRSHLTNYKPFDQSNDYSFIEKQKSLGLNPKITLYKSGTLVWGIEPIQLENNSFSLSVNENESIRLKIQYECFNNSLTVTNNSSLTKLSKPFFISDLNGRIVKNFMLNSKKTIIDVSHLNAGIYLVYHHTAKGIKSKKIVICD</sequence>
<organism evidence="10 11">
    <name type="scientific">Flavivirga aquatica</name>
    <dbReference type="NCBI Taxonomy" id="1849968"/>
    <lineage>
        <taxon>Bacteria</taxon>
        <taxon>Pseudomonadati</taxon>
        <taxon>Bacteroidota</taxon>
        <taxon>Flavobacteriia</taxon>
        <taxon>Flavobacteriales</taxon>
        <taxon>Flavobacteriaceae</taxon>
        <taxon>Flavivirga</taxon>
    </lineage>
</organism>
<dbReference type="Proteomes" id="UP000095713">
    <property type="component" value="Unassembled WGS sequence"/>
</dbReference>
<dbReference type="CDD" id="cd00146">
    <property type="entry name" value="PKD"/>
    <property type="match status" value="1"/>
</dbReference>
<dbReference type="Pfam" id="PF17957">
    <property type="entry name" value="Big_7"/>
    <property type="match status" value="1"/>
</dbReference>
<dbReference type="Gene3D" id="1.10.760.10">
    <property type="entry name" value="Cytochrome c-like domain"/>
    <property type="match status" value="1"/>
</dbReference>
<feature type="domain" description="Cytochrome c" evidence="8">
    <location>
        <begin position="916"/>
        <end position="1043"/>
    </location>
</feature>
<accession>A0A1E5TA53</accession>
<keyword evidence="1 5" id="KW-0349">Heme</keyword>
<dbReference type="InterPro" id="IPR036909">
    <property type="entry name" value="Cyt_c-like_dom_sf"/>
</dbReference>
<dbReference type="SMART" id="SM01067">
    <property type="entry name" value="CBM_3"/>
    <property type="match status" value="1"/>
</dbReference>
<dbReference type="InterPro" id="IPR009056">
    <property type="entry name" value="Cyt_c-like_dom"/>
</dbReference>
<evidence type="ECO:0000256" key="6">
    <source>
        <dbReference type="SAM" id="Phobius"/>
    </source>
</evidence>
<dbReference type="NCBIfam" id="TIGR04183">
    <property type="entry name" value="Por_Secre_tail"/>
    <property type="match status" value="1"/>
</dbReference>
<dbReference type="SMART" id="SM00089">
    <property type="entry name" value="PKD"/>
    <property type="match status" value="1"/>
</dbReference>
<keyword evidence="3" id="KW-0732">Signal</keyword>
<dbReference type="SUPFAM" id="SSF101908">
    <property type="entry name" value="Putative isomerase YbhE"/>
    <property type="match status" value="1"/>
</dbReference>
<dbReference type="PANTHER" id="PTHR47197:SF3">
    <property type="entry name" value="DIHYDRO-HEME D1 DEHYDROGENASE"/>
    <property type="match status" value="1"/>
</dbReference>
<dbReference type="InterPro" id="IPR026444">
    <property type="entry name" value="Secre_tail"/>
</dbReference>
<proteinExistence type="predicted"/>
<feature type="domain" description="CBM3" evidence="9">
    <location>
        <begin position="1667"/>
        <end position="1813"/>
    </location>
</feature>
<dbReference type="SUPFAM" id="SSF46626">
    <property type="entry name" value="Cytochrome c"/>
    <property type="match status" value="2"/>
</dbReference>
<dbReference type="PANTHER" id="PTHR47197">
    <property type="entry name" value="PROTEIN NIRF"/>
    <property type="match status" value="1"/>
</dbReference>
<evidence type="ECO:0000256" key="5">
    <source>
        <dbReference type="PROSITE-ProRule" id="PRU00433"/>
    </source>
</evidence>
<dbReference type="PROSITE" id="PS51172">
    <property type="entry name" value="CBM3"/>
    <property type="match status" value="1"/>
</dbReference>
<dbReference type="RefSeq" id="WP_069829779.1">
    <property type="nucleotide sequence ID" value="NZ_MDJD01000034.1"/>
</dbReference>
<dbReference type="InterPro" id="IPR013783">
    <property type="entry name" value="Ig-like_fold"/>
</dbReference>
<evidence type="ECO:0000313" key="10">
    <source>
        <dbReference type="EMBL" id="OEK08270.1"/>
    </source>
</evidence>
<dbReference type="InterPro" id="IPR032812">
    <property type="entry name" value="SbsA_Ig"/>
</dbReference>
<dbReference type="GO" id="GO:0020037">
    <property type="term" value="F:heme binding"/>
    <property type="evidence" value="ECO:0007669"/>
    <property type="project" value="InterPro"/>
</dbReference>
<dbReference type="Pfam" id="PF18962">
    <property type="entry name" value="Por_Secre_tail"/>
    <property type="match status" value="1"/>
</dbReference>
<dbReference type="InterPro" id="IPR011964">
    <property type="entry name" value="YVTN_b-propeller_repeat"/>
</dbReference>
<dbReference type="Pfam" id="PF00942">
    <property type="entry name" value="CBM_3"/>
    <property type="match status" value="1"/>
</dbReference>
<dbReference type="InterPro" id="IPR036966">
    <property type="entry name" value="CBM3_sf"/>
</dbReference>
<name>A0A1E5TA53_9FLAO</name>
<evidence type="ECO:0000256" key="4">
    <source>
        <dbReference type="ARBA" id="ARBA00023004"/>
    </source>
</evidence>
<dbReference type="Gene3D" id="2.60.40.10">
    <property type="entry name" value="Immunoglobulins"/>
    <property type="match status" value="2"/>
</dbReference>
<dbReference type="InterPro" id="IPR051200">
    <property type="entry name" value="Host-pathogen_enzymatic-act"/>
</dbReference>
<keyword evidence="4 5" id="KW-0408">Iron</keyword>
<dbReference type="GO" id="GO:0005975">
    <property type="term" value="P:carbohydrate metabolic process"/>
    <property type="evidence" value="ECO:0007669"/>
    <property type="project" value="InterPro"/>
</dbReference>
<dbReference type="InterPro" id="IPR015943">
    <property type="entry name" value="WD40/YVTN_repeat-like_dom_sf"/>
</dbReference>
<dbReference type="SUPFAM" id="SSF49384">
    <property type="entry name" value="Carbohydrate-binding domain"/>
    <property type="match status" value="1"/>
</dbReference>
<dbReference type="Pfam" id="PF00801">
    <property type="entry name" value="PKD"/>
    <property type="match status" value="1"/>
</dbReference>
<dbReference type="SUPFAM" id="SSF51004">
    <property type="entry name" value="C-terminal (heme d1) domain of cytochrome cd1-nitrite reductase"/>
    <property type="match status" value="1"/>
</dbReference>
<keyword evidence="6" id="KW-0812">Transmembrane</keyword>
<dbReference type="PROSITE" id="PS50093">
    <property type="entry name" value="PKD"/>
    <property type="match status" value="1"/>
</dbReference>
<dbReference type="EMBL" id="MDJD01000034">
    <property type="protein sequence ID" value="OEK08270.1"/>
    <property type="molecule type" value="Genomic_DNA"/>
</dbReference>
<dbReference type="GO" id="GO:0030248">
    <property type="term" value="F:cellulose binding"/>
    <property type="evidence" value="ECO:0007669"/>
    <property type="project" value="InterPro"/>
</dbReference>
<dbReference type="Pfam" id="PF00034">
    <property type="entry name" value="Cytochrom_C"/>
    <property type="match status" value="1"/>
</dbReference>
<dbReference type="Pfam" id="PF13205">
    <property type="entry name" value="Big_5"/>
    <property type="match status" value="1"/>
</dbReference>
<dbReference type="GO" id="GO:0046872">
    <property type="term" value="F:metal ion binding"/>
    <property type="evidence" value="ECO:0007669"/>
    <property type="project" value="UniProtKB-KW"/>
</dbReference>
<dbReference type="NCBIfam" id="TIGR02276">
    <property type="entry name" value="beta_rpt_yvtn"/>
    <property type="match status" value="1"/>
</dbReference>
<evidence type="ECO:0000256" key="2">
    <source>
        <dbReference type="ARBA" id="ARBA00022723"/>
    </source>
</evidence>
<evidence type="ECO:0000313" key="11">
    <source>
        <dbReference type="Proteomes" id="UP000095713"/>
    </source>
</evidence>
<dbReference type="SUPFAM" id="SSF49299">
    <property type="entry name" value="PKD domain"/>
    <property type="match status" value="1"/>
</dbReference>
<keyword evidence="11" id="KW-1185">Reference proteome</keyword>
<dbReference type="Gene3D" id="2.60.40.710">
    <property type="entry name" value="Endoglucanase-like"/>
    <property type="match status" value="1"/>
</dbReference>
<gene>
    <name evidence="10" type="ORF">A8C32_02095</name>
</gene>
<keyword evidence="2 5" id="KW-0479">Metal-binding</keyword>
<dbReference type="Gene3D" id="2.130.10.10">
    <property type="entry name" value="YVTN repeat-like/Quinoprotein amine dehydrogenase"/>
    <property type="match status" value="2"/>
</dbReference>
<dbReference type="OrthoDB" id="9805202at2"/>
<protein>
    <recommendedName>
        <fullName evidence="12">PKD domain-containing protein</fullName>
    </recommendedName>
</protein>
<dbReference type="InterPro" id="IPR008965">
    <property type="entry name" value="CBM2/CBM3_carb-bd_dom_sf"/>
</dbReference>
<dbReference type="InterPro" id="IPR022409">
    <property type="entry name" value="PKD/Chitinase_dom"/>
</dbReference>
<dbReference type="InterPro" id="IPR035986">
    <property type="entry name" value="PKD_dom_sf"/>
</dbReference>
<dbReference type="STRING" id="1849968.A8C32_02095"/>
<keyword evidence="6" id="KW-1133">Transmembrane helix</keyword>
<dbReference type="PROSITE" id="PS51007">
    <property type="entry name" value="CYTC"/>
    <property type="match status" value="2"/>
</dbReference>
<evidence type="ECO:0000259" key="8">
    <source>
        <dbReference type="PROSITE" id="PS51007"/>
    </source>
</evidence>
<dbReference type="InterPro" id="IPR011048">
    <property type="entry name" value="Haem_d1_sf"/>
</dbReference>
<dbReference type="InterPro" id="IPR001956">
    <property type="entry name" value="CBM3"/>
</dbReference>
<evidence type="ECO:0008006" key="12">
    <source>
        <dbReference type="Google" id="ProtNLM"/>
    </source>
</evidence>
<dbReference type="GO" id="GO:0009055">
    <property type="term" value="F:electron transfer activity"/>
    <property type="evidence" value="ECO:0007669"/>
    <property type="project" value="InterPro"/>
</dbReference>
<feature type="domain" description="Cytochrome c" evidence="8">
    <location>
        <begin position="1059"/>
        <end position="1168"/>
    </location>
</feature>
<evidence type="ECO:0000259" key="9">
    <source>
        <dbReference type="PROSITE" id="PS51172"/>
    </source>
</evidence>